<reference evidence="2" key="1">
    <citation type="submission" date="2021-02" db="EMBL/GenBank/DDBJ databases">
        <title>Skermanella TT6 skin isolate.</title>
        <authorList>
            <person name="Lee K."/>
            <person name="Ganzorig M."/>
        </authorList>
    </citation>
    <scope>NUCLEOTIDE SEQUENCE</scope>
    <source>
        <strain evidence="2">TT6</strain>
    </source>
</reference>
<accession>A0ABX7B655</accession>
<name>A0ABX7B655_9PROT</name>
<feature type="compositionally biased region" description="Pro residues" evidence="1">
    <location>
        <begin position="333"/>
        <end position="343"/>
    </location>
</feature>
<sequence>MTGTVPPAVAATPAGAAGTGAGAAASMATPPPQPAGEATLEKLPEKLKNLIRTIVLSGTVVEQTADGGVKVRTQAGDVSLKTPIPLLPDRPVSLRIPPGNPPLKALVFMLGPPAAQAPPPPPAQVPQQVPQHAAPAPSATPHAASPAVSPQVPKASPPPAAAGVNQPPGANAAAPAQVPAPQVRVGTVIPAMVVSSSPPPLPPPLPAAAPTLPAAPPVPTRTAALSAPPPLPTPAVPAQAAPRQAIPAMPAPALGAPAPVQGAPAPAMPGALQAPAPAGSAAAQTPSANPPVPQAPPSGTAPGPVQQAPAPGRPAHPGPAPQASAQPAVTMSPPVPPGSPPAPQATSPALPQTPPPTPEGFRQPAQPLPMPLLKSGTPVEVRVIALPTQPQPATPAATPAPATTPPPVQPPLPQGGAATLPATVAGTTNTGQPILTTERGVLVLNTRVPLPPGTQVAVSLPAPPPAAEQPFDALRGRDWPALQDALDVLARTDPAGARTLANAILPQVNPRLAATLLAFAGHVKKGDARSWLGEPAAQALESLGRRELVEKLGEDFKQLAQQASEPLPGDWRAYSIPFSDGTEFSRINLYVRHPDAEEVDEDGENAAGSSARANRFLIDLTLSRLGELQLDGLVRHRRFDLILRTHLPLPPEMRREIGRIFHDSVEALGMTGGVSFQAGTQGWVAVQPGCAGSVGFSA</sequence>
<feature type="compositionally biased region" description="Low complexity" evidence="1">
    <location>
        <begin position="161"/>
        <end position="178"/>
    </location>
</feature>
<evidence type="ECO:0008006" key="4">
    <source>
        <dbReference type="Google" id="ProtNLM"/>
    </source>
</evidence>
<feature type="region of interest" description="Disordered" evidence="1">
    <location>
        <begin position="204"/>
        <end position="242"/>
    </location>
</feature>
<feature type="compositionally biased region" description="Low complexity" evidence="1">
    <location>
        <begin position="1"/>
        <end position="28"/>
    </location>
</feature>
<proteinExistence type="predicted"/>
<evidence type="ECO:0000313" key="3">
    <source>
        <dbReference type="Proteomes" id="UP000595197"/>
    </source>
</evidence>
<feature type="compositionally biased region" description="Pro residues" evidence="1">
    <location>
        <begin position="402"/>
        <end position="413"/>
    </location>
</feature>
<keyword evidence="3" id="KW-1185">Reference proteome</keyword>
<feature type="region of interest" description="Disordered" evidence="1">
    <location>
        <begin position="114"/>
        <end position="178"/>
    </location>
</feature>
<dbReference type="Proteomes" id="UP000595197">
    <property type="component" value="Chromosome"/>
</dbReference>
<feature type="compositionally biased region" description="Low complexity" evidence="1">
    <location>
        <begin position="260"/>
        <end position="287"/>
    </location>
</feature>
<feature type="compositionally biased region" description="Pro residues" evidence="1">
    <location>
        <begin position="115"/>
        <end position="124"/>
    </location>
</feature>
<feature type="region of interest" description="Disordered" evidence="1">
    <location>
        <begin position="390"/>
        <end position="433"/>
    </location>
</feature>
<organism evidence="2 3">
    <name type="scientific">Skermanella cutis</name>
    <dbReference type="NCBI Taxonomy" id="2775420"/>
    <lineage>
        <taxon>Bacteria</taxon>
        <taxon>Pseudomonadati</taxon>
        <taxon>Pseudomonadota</taxon>
        <taxon>Alphaproteobacteria</taxon>
        <taxon>Rhodospirillales</taxon>
        <taxon>Azospirillaceae</taxon>
        <taxon>Skermanella</taxon>
    </lineage>
</organism>
<gene>
    <name evidence="2" type="ORF">IGS68_23075</name>
</gene>
<dbReference type="RefSeq" id="WP_201074356.1">
    <property type="nucleotide sequence ID" value="NZ_CP067420.1"/>
</dbReference>
<feature type="compositionally biased region" description="Pro residues" evidence="1">
    <location>
        <begin position="311"/>
        <end position="320"/>
    </location>
</feature>
<dbReference type="EMBL" id="CP067420">
    <property type="protein sequence ID" value="QQP88863.1"/>
    <property type="molecule type" value="Genomic_DNA"/>
</dbReference>
<feature type="compositionally biased region" description="Pro residues" evidence="1">
    <location>
        <begin position="204"/>
        <end position="219"/>
    </location>
</feature>
<feature type="compositionally biased region" description="Low complexity" evidence="1">
    <location>
        <begin position="125"/>
        <end position="150"/>
    </location>
</feature>
<feature type="region of interest" description="Disordered" evidence="1">
    <location>
        <begin position="260"/>
        <end position="373"/>
    </location>
</feature>
<evidence type="ECO:0000256" key="1">
    <source>
        <dbReference type="SAM" id="MobiDB-lite"/>
    </source>
</evidence>
<protein>
    <recommendedName>
        <fullName evidence="4">Flagellar hook-length control protein FliK</fullName>
    </recommendedName>
</protein>
<feature type="compositionally biased region" description="Low complexity" evidence="1">
    <location>
        <begin position="297"/>
        <end position="310"/>
    </location>
</feature>
<evidence type="ECO:0000313" key="2">
    <source>
        <dbReference type="EMBL" id="QQP88863.1"/>
    </source>
</evidence>
<feature type="region of interest" description="Disordered" evidence="1">
    <location>
        <begin position="1"/>
        <end position="37"/>
    </location>
</feature>